<dbReference type="Pfam" id="PF02738">
    <property type="entry name" value="MoCoBD_1"/>
    <property type="match status" value="1"/>
</dbReference>
<gene>
    <name evidence="4" type="primary">cutL</name>
    <name evidence="4" type="ORF">LMG32289_01992</name>
</gene>
<accession>A0ABN7Y9K8</accession>
<keyword evidence="2 4" id="KW-0560">Oxidoreductase</keyword>
<dbReference type="InterPro" id="IPR000674">
    <property type="entry name" value="Ald_Oxase/Xan_DH_a/b"/>
</dbReference>
<keyword evidence="5" id="KW-1185">Reference proteome</keyword>
<dbReference type="InterPro" id="IPR008274">
    <property type="entry name" value="AldOxase/xan_DH_MoCoBD1"/>
</dbReference>
<proteinExistence type="predicted"/>
<dbReference type="SUPFAM" id="SSF54665">
    <property type="entry name" value="CO dehydrogenase molybdoprotein N-domain-like"/>
    <property type="match status" value="1"/>
</dbReference>
<evidence type="ECO:0000313" key="5">
    <source>
        <dbReference type="Proteomes" id="UP000706525"/>
    </source>
</evidence>
<dbReference type="InterPro" id="IPR036856">
    <property type="entry name" value="Ald_Oxase/Xan_DH_a/b_sf"/>
</dbReference>
<reference evidence="4 5" key="1">
    <citation type="submission" date="2021-08" db="EMBL/GenBank/DDBJ databases">
        <authorList>
            <person name="Peeters C."/>
        </authorList>
    </citation>
    <scope>NUCLEOTIDE SEQUENCE [LARGE SCALE GENOMIC DNA]</scope>
    <source>
        <strain evidence="4 5">LMG 32289</strain>
    </source>
</reference>
<dbReference type="GO" id="GO:0008805">
    <property type="term" value="F:carbon-monoxide oxygenase activity"/>
    <property type="evidence" value="ECO:0007669"/>
    <property type="project" value="UniProtKB-EC"/>
</dbReference>
<evidence type="ECO:0000259" key="3">
    <source>
        <dbReference type="SMART" id="SM01008"/>
    </source>
</evidence>
<dbReference type="RefSeq" id="WP_223986000.1">
    <property type="nucleotide sequence ID" value="NZ_CAJZAG010000003.1"/>
</dbReference>
<dbReference type="SUPFAM" id="SSF56003">
    <property type="entry name" value="Molybdenum cofactor-binding domain"/>
    <property type="match status" value="1"/>
</dbReference>
<dbReference type="InterPro" id="IPR016208">
    <property type="entry name" value="Ald_Oxase/xanthine_DH-like"/>
</dbReference>
<comment type="caution">
    <text evidence="4">The sequence shown here is derived from an EMBL/GenBank/DDBJ whole genome shotgun (WGS) entry which is preliminary data.</text>
</comment>
<dbReference type="InterPro" id="IPR037165">
    <property type="entry name" value="AldOxase/xan_DH_Mopterin-bd_sf"/>
</dbReference>
<dbReference type="Gene3D" id="3.30.365.10">
    <property type="entry name" value="Aldehyde oxidase/xanthine dehydrogenase, molybdopterin binding domain"/>
    <property type="match status" value="4"/>
</dbReference>
<feature type="domain" description="Aldehyde oxidase/xanthine dehydrogenase a/b hammerhead" evidence="3">
    <location>
        <begin position="24"/>
        <end position="144"/>
    </location>
</feature>
<protein>
    <submittedName>
        <fullName evidence="4">Carbon monoxide dehydrogenase large chain</fullName>
        <ecNumber evidence="4">1.2.5.3</ecNumber>
    </submittedName>
</protein>
<dbReference type="Pfam" id="PF01315">
    <property type="entry name" value="Ald_Xan_dh_C"/>
    <property type="match status" value="1"/>
</dbReference>
<evidence type="ECO:0000256" key="1">
    <source>
        <dbReference type="ARBA" id="ARBA00022505"/>
    </source>
</evidence>
<name>A0ABN7Y9K8_9BURK</name>
<evidence type="ECO:0000313" key="4">
    <source>
        <dbReference type="EMBL" id="CAG9170074.1"/>
    </source>
</evidence>
<dbReference type="Gene3D" id="3.90.1170.50">
    <property type="entry name" value="Aldehyde oxidase/xanthine dehydrogenase, a/b hammerhead"/>
    <property type="match status" value="1"/>
</dbReference>
<keyword evidence="1" id="KW-0500">Molybdenum</keyword>
<dbReference type="InterPro" id="IPR046867">
    <property type="entry name" value="AldOxase/xan_DH_MoCoBD2"/>
</dbReference>
<dbReference type="PANTHER" id="PTHR11908:SF132">
    <property type="entry name" value="ALDEHYDE OXIDASE 1-RELATED"/>
    <property type="match status" value="1"/>
</dbReference>
<sequence length="796" mass="85193">MNAPERHPLIGTPVRRKEDYRFLTGNGQYTDDIVLAHQSYACFVRSPHAHARIRSIDTTEALAAPGVIAVLTGEDMAADKVGGLPCGWLIHSIDGTPMKEPPHPALAHGKARHVGDQVAVVIAETLQQARDAAEKVDVDYEPLPAVVAPASAAQSQTLVHDDVPDNTCYTWGHGDKAATDAAFARAAHVTTLEIVNNRLIPNAIEPRAVNASYQRQDDSYTVYVANQNPHVERLLMGAFVLGLPESRLRIIAPDVGGGFGSKIFLYPEDVALTWASKKIGRPVKWTADRSESFLTDAHGRDHVTRAELAIDADGHFLAMRVHTVANMGAYLSTFASSVPTILYATLLAGQYATPAIYAEVHAVFTNTAPVDAYRGAGRPEATYVVERLVETAARELGTDPAELRRKNFIREFPYATPVGLTYDTGDYEPCLARAQELADVAGFPARREASKQRGKLRGLGYSCYIEACGLAPSNVAGALGARAGLFEVGEIRVHPTGTVTVFTGSHSHGQGHETTFAQIVADRLGIALDAVEIVHGDTGRVPFGMGTYGSRSLAVGGSAIMKALDKVEAKAKKIAAHLLEASDVDIEFSDGVFRVAGTDRTKTFGEVALTAYVPHNYPLDKLEPGLNENAFYDPTNFTYPSGAYICEVEVDADTGESQVVRFTAVDDFGNVINPMIVEGQVHGGIGQGLGQAMLEQCVYDEDSGQLLTGSYMDYAMPRAGDLPDFTVETAKGTPCTHNPLGVKGCGEAGAIGSPPAFINALVDALSPLGVRDIQMPATPHRVWQAIQRAAQQSTTA</sequence>
<dbReference type="EMBL" id="CAJZAG010000003">
    <property type="protein sequence ID" value="CAG9170074.1"/>
    <property type="molecule type" value="Genomic_DNA"/>
</dbReference>
<organism evidence="4 5">
    <name type="scientific">Cupriavidus pampae</name>
    <dbReference type="NCBI Taxonomy" id="659251"/>
    <lineage>
        <taxon>Bacteria</taxon>
        <taxon>Pseudomonadati</taxon>
        <taxon>Pseudomonadota</taxon>
        <taxon>Betaproteobacteria</taxon>
        <taxon>Burkholderiales</taxon>
        <taxon>Burkholderiaceae</taxon>
        <taxon>Cupriavidus</taxon>
    </lineage>
</organism>
<dbReference type="PANTHER" id="PTHR11908">
    <property type="entry name" value="XANTHINE DEHYDROGENASE"/>
    <property type="match status" value="1"/>
</dbReference>
<dbReference type="EC" id="1.2.5.3" evidence="4"/>
<dbReference type="Pfam" id="PF20256">
    <property type="entry name" value="MoCoBD_2"/>
    <property type="match status" value="1"/>
</dbReference>
<evidence type="ECO:0000256" key="2">
    <source>
        <dbReference type="ARBA" id="ARBA00023002"/>
    </source>
</evidence>
<dbReference type="Proteomes" id="UP000706525">
    <property type="component" value="Unassembled WGS sequence"/>
</dbReference>
<dbReference type="SMART" id="SM01008">
    <property type="entry name" value="Ald_Xan_dh_C"/>
    <property type="match status" value="1"/>
</dbReference>